<evidence type="ECO:0000313" key="3">
    <source>
        <dbReference type="EMBL" id="ELQ41496.1"/>
    </source>
</evidence>
<gene>
    <name evidence="3" type="ORF">OOU_Y34scaffold00275g12</name>
</gene>
<feature type="region of interest" description="Disordered" evidence="1">
    <location>
        <begin position="30"/>
        <end position="85"/>
    </location>
</feature>
<accession>A0AA97P3N9</accession>
<sequence length="85" mass="8940">MHVCKLLALLAVTATVSAAPIRQQYDTVIRHRGGAHRPGREEDPDSPRSSVGSSATPAASQSTTGGWHGDDSDDEVTSYYTAPSS</sequence>
<feature type="chain" id="PRO_5041724049" evidence="2">
    <location>
        <begin position="19"/>
        <end position="85"/>
    </location>
</feature>
<evidence type="ECO:0000256" key="1">
    <source>
        <dbReference type="SAM" id="MobiDB-lite"/>
    </source>
</evidence>
<evidence type="ECO:0000256" key="2">
    <source>
        <dbReference type="SAM" id="SignalP"/>
    </source>
</evidence>
<feature type="compositionally biased region" description="Low complexity" evidence="1">
    <location>
        <begin position="52"/>
        <end position="65"/>
    </location>
</feature>
<reference evidence="3" key="1">
    <citation type="journal article" date="2012" name="PLoS Genet.">
        <title>Comparative analysis of the genomes of two field isolates of the rice blast fungus Magnaporthe oryzae.</title>
        <authorList>
            <person name="Xue M."/>
            <person name="Yang J."/>
            <person name="Li Z."/>
            <person name="Hu S."/>
            <person name="Yao N."/>
            <person name="Dean R.A."/>
            <person name="Zhao W."/>
            <person name="Shen M."/>
            <person name="Zhang H."/>
            <person name="Li C."/>
            <person name="Liu L."/>
            <person name="Cao L."/>
            <person name="Xu X."/>
            <person name="Xing Y."/>
            <person name="Hsiang T."/>
            <person name="Zhang Z."/>
            <person name="Xu J.R."/>
            <person name="Peng Y.L."/>
        </authorList>
    </citation>
    <scope>NUCLEOTIDE SEQUENCE</scope>
    <source>
        <strain evidence="3">Y34</strain>
    </source>
</reference>
<dbReference type="AlphaFoldDB" id="A0AA97P3N9"/>
<proteinExistence type="predicted"/>
<feature type="signal peptide" evidence="2">
    <location>
        <begin position="1"/>
        <end position="18"/>
    </location>
</feature>
<dbReference type="EMBL" id="JH792849">
    <property type="protein sequence ID" value="ELQ41496.1"/>
    <property type="molecule type" value="Genomic_DNA"/>
</dbReference>
<keyword evidence="2" id="KW-0732">Signal</keyword>
<protein>
    <submittedName>
        <fullName evidence="3">Uncharacterized protein</fullName>
    </submittedName>
</protein>
<dbReference type="Proteomes" id="UP000011086">
    <property type="component" value="Unassembled WGS sequence"/>
</dbReference>
<name>A0AA97P3N9_PYRO3</name>
<organism evidence="3">
    <name type="scientific">Pyricularia oryzae (strain Y34)</name>
    <name type="common">Rice blast fungus</name>
    <name type="synonym">Magnaporthe oryzae</name>
    <dbReference type="NCBI Taxonomy" id="1143189"/>
    <lineage>
        <taxon>Eukaryota</taxon>
        <taxon>Fungi</taxon>
        <taxon>Dikarya</taxon>
        <taxon>Ascomycota</taxon>
        <taxon>Pezizomycotina</taxon>
        <taxon>Sordariomycetes</taxon>
        <taxon>Sordariomycetidae</taxon>
        <taxon>Magnaporthales</taxon>
        <taxon>Pyriculariaceae</taxon>
        <taxon>Pyricularia</taxon>
    </lineage>
</organism>